<dbReference type="Proteomes" id="UP000323297">
    <property type="component" value="Unassembled WGS sequence"/>
</dbReference>
<proteinExistence type="predicted"/>
<dbReference type="RefSeq" id="WP_149608424.1">
    <property type="nucleotide sequence ID" value="NZ_VTZD01000184.1"/>
</dbReference>
<protein>
    <submittedName>
        <fullName evidence="1">Glucose uptake inhibitor SgrT</fullName>
    </submittedName>
</protein>
<feature type="non-terminal residue" evidence="1">
    <location>
        <position position="32"/>
    </location>
</feature>
<evidence type="ECO:0000313" key="1">
    <source>
        <dbReference type="EMBL" id="KAA1139583.1"/>
    </source>
</evidence>
<dbReference type="EMBL" id="VTZD01000184">
    <property type="protein sequence ID" value="KAA1139583.1"/>
    <property type="molecule type" value="Genomic_DNA"/>
</dbReference>
<gene>
    <name evidence="1" type="ORF">D3H66_26485</name>
</gene>
<reference evidence="1 2" key="1">
    <citation type="submission" date="2019-08" db="EMBL/GenBank/DDBJ databases">
        <title>Draft genome sequence of Citrobacter portucalensis strain isolated from green turtle.</title>
        <authorList>
            <person name="Fernandes M.R."/>
            <person name="Sellera F.P."/>
            <person name="Goldeberg D.W."/>
            <person name="Costa D.C."/>
            <person name="Lincopan N."/>
        </authorList>
    </citation>
    <scope>NUCLEOTIDE SEQUENCE [LARGE SCALE GENOMIC DNA]</scope>
    <source>
        <strain evidence="1 2">TV06</strain>
    </source>
</reference>
<comment type="caution">
    <text evidence="1">The sequence shown here is derived from an EMBL/GenBank/DDBJ whole genome shotgun (WGS) entry which is preliminary data.</text>
</comment>
<evidence type="ECO:0000313" key="2">
    <source>
        <dbReference type="Proteomes" id="UP000323297"/>
    </source>
</evidence>
<sequence length="32" mass="3845">MRQFWLKYFPATEKASWVACLSAPKRLMILEE</sequence>
<accession>A0A5B0SQX2</accession>
<dbReference type="AlphaFoldDB" id="A0A5B0SQX2"/>
<name>A0A5B0SQX2_9ENTR</name>
<organism evidence="1 2">
    <name type="scientific">Citrobacter portucalensis</name>
    <dbReference type="NCBI Taxonomy" id="1639133"/>
    <lineage>
        <taxon>Bacteria</taxon>
        <taxon>Pseudomonadati</taxon>
        <taxon>Pseudomonadota</taxon>
        <taxon>Gammaproteobacteria</taxon>
        <taxon>Enterobacterales</taxon>
        <taxon>Enterobacteriaceae</taxon>
        <taxon>Citrobacter</taxon>
        <taxon>Citrobacter freundii complex</taxon>
    </lineage>
</organism>